<accession>A0AAU9DDK7</accession>
<dbReference type="AlphaFoldDB" id="A0AAU9DDK7"/>
<organism evidence="1 2">
    <name type="scientific">Fulvitalea axinellae</name>
    <dbReference type="NCBI Taxonomy" id="1182444"/>
    <lineage>
        <taxon>Bacteria</taxon>
        <taxon>Pseudomonadati</taxon>
        <taxon>Bacteroidota</taxon>
        <taxon>Cytophagia</taxon>
        <taxon>Cytophagales</taxon>
        <taxon>Persicobacteraceae</taxon>
        <taxon>Fulvitalea</taxon>
    </lineage>
</organism>
<proteinExistence type="predicted"/>
<keyword evidence="1" id="KW-0614">Plasmid</keyword>
<name>A0AAU9DDK7_9BACT</name>
<evidence type="ECO:0000313" key="2">
    <source>
        <dbReference type="Proteomes" id="UP001348817"/>
    </source>
</evidence>
<geneLocation type="plasmid" evidence="1 2">
    <name>pFA5</name>
</geneLocation>
<dbReference type="Proteomes" id="UP001348817">
    <property type="component" value="Plasmid pFA5"/>
</dbReference>
<dbReference type="KEGG" id="fax:FUAX_49760"/>
<evidence type="ECO:0000313" key="1">
    <source>
        <dbReference type="EMBL" id="BDD12544.1"/>
    </source>
</evidence>
<dbReference type="EMBL" id="AP025319">
    <property type="protein sequence ID" value="BDD12544.1"/>
    <property type="molecule type" value="Genomic_DNA"/>
</dbReference>
<keyword evidence="2" id="KW-1185">Reference proteome</keyword>
<gene>
    <name evidence="1" type="ORF">FUAX_49760</name>
</gene>
<reference evidence="1 2" key="1">
    <citation type="submission" date="2021-12" db="EMBL/GenBank/DDBJ databases">
        <title>Genome sequencing of bacteria with rrn-lacking chromosome and rrn-plasmid.</title>
        <authorList>
            <person name="Anda M."/>
            <person name="Iwasaki W."/>
        </authorList>
    </citation>
    <scope>NUCLEOTIDE SEQUENCE [LARGE SCALE GENOMIC DNA]</scope>
    <source>
        <strain evidence="1 2">DSM 100852</strain>
        <plasmid evidence="1 2">pFA5</plasmid>
    </source>
</reference>
<protein>
    <submittedName>
        <fullName evidence="1">Uncharacterized protein</fullName>
    </submittedName>
</protein>
<sequence length="67" mass="7712">MQYSETTNILRLTSPGVTFSDEKVTKKSLKYGYKFFFHPKALRLWKKNKGLKLVFWNALGGNNGAEL</sequence>